<dbReference type="SUPFAM" id="SSF56601">
    <property type="entry name" value="beta-lactamase/transpeptidase-like"/>
    <property type="match status" value="1"/>
</dbReference>
<keyword evidence="3" id="KW-1185">Reference proteome</keyword>
<evidence type="ECO:0000259" key="1">
    <source>
        <dbReference type="Pfam" id="PF00144"/>
    </source>
</evidence>
<dbReference type="GO" id="GO:0016787">
    <property type="term" value="F:hydrolase activity"/>
    <property type="evidence" value="ECO:0007669"/>
    <property type="project" value="UniProtKB-KW"/>
</dbReference>
<name>A0ABD6AVS9_9EURY</name>
<dbReference type="Pfam" id="PF00144">
    <property type="entry name" value="Beta-lactamase"/>
    <property type="match status" value="1"/>
</dbReference>
<accession>A0ABD6AVS9</accession>
<dbReference type="InterPro" id="IPR012338">
    <property type="entry name" value="Beta-lactam/transpept-like"/>
</dbReference>
<proteinExistence type="predicted"/>
<dbReference type="EMBL" id="JBHUDC010000005">
    <property type="protein sequence ID" value="MFD1513877.1"/>
    <property type="molecule type" value="Genomic_DNA"/>
</dbReference>
<reference evidence="2 3" key="1">
    <citation type="journal article" date="2019" name="Int. J. Syst. Evol. Microbiol.">
        <title>The Global Catalogue of Microorganisms (GCM) 10K type strain sequencing project: providing services to taxonomists for standard genome sequencing and annotation.</title>
        <authorList>
            <consortium name="The Broad Institute Genomics Platform"/>
            <consortium name="The Broad Institute Genome Sequencing Center for Infectious Disease"/>
            <person name="Wu L."/>
            <person name="Ma J."/>
        </authorList>
    </citation>
    <scope>NUCLEOTIDE SEQUENCE [LARGE SCALE GENOMIC DNA]</scope>
    <source>
        <strain evidence="2 3">CGMCC 1.12563</strain>
    </source>
</reference>
<dbReference type="InterPro" id="IPR052907">
    <property type="entry name" value="Beta-lactamase/esterase"/>
</dbReference>
<organism evidence="2 3">
    <name type="scientific">Halomarina rubra</name>
    <dbReference type="NCBI Taxonomy" id="2071873"/>
    <lineage>
        <taxon>Archaea</taxon>
        <taxon>Methanobacteriati</taxon>
        <taxon>Methanobacteriota</taxon>
        <taxon>Stenosarchaea group</taxon>
        <taxon>Halobacteria</taxon>
        <taxon>Halobacteriales</taxon>
        <taxon>Natronomonadaceae</taxon>
        <taxon>Halomarina</taxon>
    </lineage>
</organism>
<evidence type="ECO:0000313" key="2">
    <source>
        <dbReference type="EMBL" id="MFD1513877.1"/>
    </source>
</evidence>
<dbReference type="PANTHER" id="PTHR43319:SF3">
    <property type="entry name" value="BETA-LACTAMASE-RELATED DOMAIN-CONTAINING PROTEIN"/>
    <property type="match status" value="1"/>
</dbReference>
<feature type="domain" description="Beta-lactamase-related" evidence="1">
    <location>
        <begin position="22"/>
        <end position="389"/>
    </location>
</feature>
<dbReference type="Proteomes" id="UP001597187">
    <property type="component" value="Unassembled WGS sequence"/>
</dbReference>
<dbReference type="RefSeq" id="WP_250873839.1">
    <property type="nucleotide sequence ID" value="NZ_JALXFV010000005.1"/>
</dbReference>
<dbReference type="EC" id="3.-.-.-" evidence="2"/>
<keyword evidence="2" id="KW-0378">Hydrolase</keyword>
<gene>
    <name evidence="2" type="ORF">ACFSBT_11370</name>
</gene>
<dbReference type="PANTHER" id="PTHR43319">
    <property type="entry name" value="BETA-LACTAMASE-RELATED"/>
    <property type="match status" value="1"/>
</dbReference>
<sequence>MVTRTAPIRGTVADGFEPVLAAFRENVARRGELGAACAVYHRGECVVDLWGGYRDADRTEPWAADTLVLVFSTTKGVAATTMAHAHAQGLFDYDDRVADHWPSFGVAGKREVTVRQLLAHRAGVAAIDETLTPERIADRENLTTLLAGKRPDWPPGERHGYHAWSLGWYESELLQRTDPEGRTLGRYFAEELAAPLDVEFYVGLPDDVAEERVAAIEGFGLTDLLTSVDTFPPRLLLALANPRSLSSRALSPFAMSSPAELNDPAYRSLEVPAGTGVGRVRDVARLYGLLASDPASVGLDEETVAELRRPARPPSGGARDVVLKTDTAYTAGFWKPTEGFAFGSPAAFGAPGAGGSFAFADPARALGFAYAPNRMGTHLWDDPRERALRDAVDDCLAAL</sequence>
<dbReference type="InterPro" id="IPR001466">
    <property type="entry name" value="Beta-lactam-related"/>
</dbReference>
<evidence type="ECO:0000313" key="3">
    <source>
        <dbReference type="Proteomes" id="UP001597187"/>
    </source>
</evidence>
<protein>
    <submittedName>
        <fullName evidence="2">Serine hydrolase domain-containing protein</fullName>
        <ecNumber evidence="2">3.-.-.-</ecNumber>
    </submittedName>
</protein>
<dbReference type="Gene3D" id="3.40.710.10">
    <property type="entry name" value="DD-peptidase/beta-lactamase superfamily"/>
    <property type="match status" value="1"/>
</dbReference>
<comment type="caution">
    <text evidence="2">The sequence shown here is derived from an EMBL/GenBank/DDBJ whole genome shotgun (WGS) entry which is preliminary data.</text>
</comment>
<dbReference type="AlphaFoldDB" id="A0ABD6AVS9"/>